<organism evidence="3 4">
    <name type="scientific">Geoalkalibacter halelectricus</name>
    <dbReference type="NCBI Taxonomy" id="2847045"/>
    <lineage>
        <taxon>Bacteria</taxon>
        <taxon>Pseudomonadati</taxon>
        <taxon>Thermodesulfobacteriota</taxon>
        <taxon>Desulfuromonadia</taxon>
        <taxon>Desulfuromonadales</taxon>
        <taxon>Geoalkalibacteraceae</taxon>
        <taxon>Geoalkalibacter</taxon>
    </lineage>
</organism>
<sequence length="410" mass="42469">MTNNDFSLALDLGTTTLVGRLLGGDGAVLAEGRCANPQGVVAADIVRRLEAARYGRAAELQGLLAEGIGALTDGLLQQAGVPRERLGAVALAANPGIAHLLAAESVEGLLFPPHRPVFRGGAYYPASRFALDLACPVYLFPLVSGYVGGDLVAFLFGQDQPGVATLYVDIGTNAELALYAEGRWLVSSVAAGPAFEGGEIACGMQRGPGAVEDVSIAADRLVLKTLGEGPPRGICGSGLAAAVAAGLEGGLIDAAGTLRLPGEVATNLARYLGERQGQRVLRLYRDARTELYLAQDDIRAFQLAKGAVHAGVACLLRRAELPAEALRQVVVTGAFGSALGLETLKKVAMLPESVLEKVRFEGDGALRGVVRFLSTPGAAARVARLAASLRSYPLSGTPAFEKAFIAALNF</sequence>
<dbReference type="SUPFAM" id="SSF53067">
    <property type="entry name" value="Actin-like ATPase domain"/>
    <property type="match status" value="1"/>
</dbReference>
<feature type="domain" description="RACo-like middle region" evidence="2">
    <location>
        <begin position="7"/>
        <end position="155"/>
    </location>
</feature>
<feature type="domain" description="RACo C-terminal" evidence="1">
    <location>
        <begin position="165"/>
        <end position="409"/>
    </location>
</feature>
<gene>
    <name evidence="3" type="ORF">L9S41_00540</name>
</gene>
<dbReference type="InterPro" id="IPR043129">
    <property type="entry name" value="ATPase_NBD"/>
</dbReference>
<accession>A0ABY5ZME7</accession>
<name>A0ABY5ZME7_9BACT</name>
<evidence type="ECO:0000313" key="4">
    <source>
        <dbReference type="Proteomes" id="UP001060414"/>
    </source>
</evidence>
<proteinExistence type="predicted"/>
<protein>
    <submittedName>
        <fullName evidence="3">ASKHA domain-containing protein</fullName>
    </submittedName>
</protein>
<keyword evidence="4" id="KW-1185">Reference proteome</keyword>
<dbReference type="InterPro" id="IPR042259">
    <property type="entry name" value="Raco-like_middle_sf"/>
</dbReference>
<evidence type="ECO:0000259" key="2">
    <source>
        <dbReference type="Pfam" id="PF17651"/>
    </source>
</evidence>
<dbReference type="EMBL" id="CP092109">
    <property type="protein sequence ID" value="UWZ79901.1"/>
    <property type="molecule type" value="Genomic_DNA"/>
</dbReference>
<evidence type="ECO:0000313" key="3">
    <source>
        <dbReference type="EMBL" id="UWZ79901.1"/>
    </source>
</evidence>
<dbReference type="Pfam" id="PF14574">
    <property type="entry name" value="RACo_C_ter"/>
    <property type="match status" value="1"/>
</dbReference>
<evidence type="ECO:0000259" key="1">
    <source>
        <dbReference type="Pfam" id="PF14574"/>
    </source>
</evidence>
<dbReference type="InterPro" id="IPR052911">
    <property type="entry name" value="Corrinoid_activation_enz"/>
</dbReference>
<dbReference type="Proteomes" id="UP001060414">
    <property type="component" value="Chromosome"/>
</dbReference>
<reference evidence="3" key="1">
    <citation type="journal article" date="2022" name="Environ. Microbiol.">
        <title>Geoalkalibacter halelectricus SAP #1 sp. nov. possessing extracellular electron transfer and mineral#reducing capabilities from a haloalkaline environment.</title>
        <authorList>
            <person name="Yadav S."/>
            <person name="Singh R."/>
            <person name="Sundharam S.S."/>
            <person name="Chaudhary S."/>
            <person name="Krishnamurthi S."/>
            <person name="Patil S.A."/>
        </authorList>
    </citation>
    <scope>NUCLEOTIDE SEQUENCE</scope>
    <source>
        <strain evidence="3">SAP-1</strain>
    </source>
</reference>
<dbReference type="PANTHER" id="PTHR42895:SF1">
    <property type="entry name" value="IRON-SULFUR CLUSTER PROTEIN"/>
    <property type="match status" value="1"/>
</dbReference>
<dbReference type="PANTHER" id="PTHR42895">
    <property type="entry name" value="IRON-SULFUR CLUSTER-BINDING PROTEIN-RELATED"/>
    <property type="match status" value="1"/>
</dbReference>
<dbReference type="RefSeq" id="WP_260748254.1">
    <property type="nucleotide sequence ID" value="NZ_CP092109.1"/>
</dbReference>
<dbReference type="InterPro" id="IPR041414">
    <property type="entry name" value="Raco-like_middle"/>
</dbReference>
<dbReference type="InterPro" id="IPR027980">
    <property type="entry name" value="RACo_C"/>
</dbReference>
<dbReference type="Gene3D" id="3.30.420.480">
    <property type="entry name" value="Domain of unknown function (DUF4445)"/>
    <property type="match status" value="1"/>
</dbReference>
<dbReference type="Pfam" id="PF17651">
    <property type="entry name" value="Raco_middle"/>
    <property type="match status" value="1"/>
</dbReference>